<organism evidence="2 3">
    <name type="scientific">Adineta steineri</name>
    <dbReference type="NCBI Taxonomy" id="433720"/>
    <lineage>
        <taxon>Eukaryota</taxon>
        <taxon>Metazoa</taxon>
        <taxon>Spiralia</taxon>
        <taxon>Gnathifera</taxon>
        <taxon>Rotifera</taxon>
        <taxon>Eurotatoria</taxon>
        <taxon>Bdelloidea</taxon>
        <taxon>Adinetida</taxon>
        <taxon>Adinetidae</taxon>
        <taxon>Adineta</taxon>
    </lineage>
</organism>
<dbReference type="EMBL" id="CAJOAY010004620">
    <property type="protein sequence ID" value="CAF4077046.1"/>
    <property type="molecule type" value="Genomic_DNA"/>
</dbReference>
<evidence type="ECO:0008006" key="4">
    <source>
        <dbReference type="Google" id="ProtNLM"/>
    </source>
</evidence>
<name>A0A819T7N2_9BILA</name>
<reference evidence="2" key="1">
    <citation type="submission" date="2021-02" db="EMBL/GenBank/DDBJ databases">
        <authorList>
            <person name="Nowell W R."/>
        </authorList>
    </citation>
    <scope>NUCLEOTIDE SEQUENCE</scope>
</reference>
<comment type="caution">
    <text evidence="2">The sequence shown here is derived from an EMBL/GenBank/DDBJ whole genome shotgun (WGS) entry which is preliminary data.</text>
</comment>
<evidence type="ECO:0000256" key="1">
    <source>
        <dbReference type="SAM" id="SignalP"/>
    </source>
</evidence>
<feature type="signal peptide" evidence="1">
    <location>
        <begin position="1"/>
        <end position="19"/>
    </location>
</feature>
<gene>
    <name evidence="2" type="ORF">OKA104_LOCUS34333</name>
</gene>
<feature type="chain" id="PRO_5032627476" description="Secreted protein" evidence="1">
    <location>
        <begin position="20"/>
        <end position="84"/>
    </location>
</feature>
<dbReference type="AlphaFoldDB" id="A0A819T7N2"/>
<sequence>RYMMVYYSSWLILLMTIVAYQHSFCIAEKYRVYTESSGQLCFWQGDAPFCFIGSGCPTRTMNMKSSKFGDGAYCWIGVKFYCCV</sequence>
<feature type="non-terminal residue" evidence="2">
    <location>
        <position position="1"/>
    </location>
</feature>
<keyword evidence="1" id="KW-0732">Signal</keyword>
<accession>A0A819T7N2</accession>
<evidence type="ECO:0000313" key="3">
    <source>
        <dbReference type="Proteomes" id="UP000663881"/>
    </source>
</evidence>
<dbReference type="Proteomes" id="UP000663881">
    <property type="component" value="Unassembled WGS sequence"/>
</dbReference>
<evidence type="ECO:0000313" key="2">
    <source>
        <dbReference type="EMBL" id="CAF4077046.1"/>
    </source>
</evidence>
<protein>
    <recommendedName>
        <fullName evidence="4">Secreted protein</fullName>
    </recommendedName>
</protein>
<proteinExistence type="predicted"/>